<name>A0A853I7F0_9GAMM</name>
<reference evidence="1 2" key="1">
    <citation type="submission" date="2020-07" db="EMBL/GenBank/DDBJ databases">
        <title>Endozoicomonas sp. nov., isolated from sediment.</title>
        <authorList>
            <person name="Gu T."/>
        </authorList>
    </citation>
    <scope>NUCLEOTIDE SEQUENCE [LARGE SCALE GENOMIC DNA]</scope>
    <source>
        <strain evidence="1 2">SM1973</strain>
    </source>
</reference>
<keyword evidence="2" id="KW-1185">Reference proteome</keyword>
<evidence type="ECO:0000313" key="1">
    <source>
        <dbReference type="EMBL" id="NYZ65135.1"/>
    </source>
</evidence>
<sequence>MKNPNSTSYYDCYFSSGLYKKRYPKANPWVLQWIRSELKKYPKSKEATIIDYGCGNGRYLFPLLDSSIARFIGFDTSKAAIAQLKKNIEPIVQYRVRTQLFDNEATFYKTVIHQKPIILVMLLFGVLSHIEGKNNRIQLLEKLAKLLTDNNGCIVISVPNRWRRFPVRQLKQYFGSYLDSFRHSDIFYQRHYKSHKMTFFYHLYTLKDLENELRCAGLIIESVAPESIFPEKWITSCQLVYQLNHWLLTKLPPTVGYGLLVTAKRATSHVV</sequence>
<keyword evidence="1" id="KW-0808">Transferase</keyword>
<comment type="caution">
    <text evidence="1">The sequence shown here is derived from an EMBL/GenBank/DDBJ whole genome shotgun (WGS) entry which is preliminary data.</text>
</comment>
<protein>
    <submittedName>
        <fullName evidence="1">Methyltransferase domain-containing protein</fullName>
    </submittedName>
</protein>
<keyword evidence="1" id="KW-0489">Methyltransferase</keyword>
<dbReference type="RefSeq" id="WP_180567157.1">
    <property type="nucleotide sequence ID" value="NZ_JACCKB010000003.1"/>
</dbReference>
<accession>A0A853I7F0</accession>
<gene>
    <name evidence="1" type="ORF">H0A36_03880</name>
</gene>
<evidence type="ECO:0000313" key="2">
    <source>
        <dbReference type="Proteomes" id="UP000569732"/>
    </source>
</evidence>
<dbReference type="GO" id="GO:0032259">
    <property type="term" value="P:methylation"/>
    <property type="evidence" value="ECO:0007669"/>
    <property type="project" value="UniProtKB-KW"/>
</dbReference>
<dbReference type="Proteomes" id="UP000569732">
    <property type="component" value="Unassembled WGS sequence"/>
</dbReference>
<dbReference type="GO" id="GO:0008168">
    <property type="term" value="F:methyltransferase activity"/>
    <property type="evidence" value="ECO:0007669"/>
    <property type="project" value="UniProtKB-KW"/>
</dbReference>
<dbReference type="PANTHER" id="PTHR43861">
    <property type="entry name" value="TRANS-ACONITATE 2-METHYLTRANSFERASE-RELATED"/>
    <property type="match status" value="1"/>
</dbReference>
<dbReference type="Pfam" id="PF13489">
    <property type="entry name" value="Methyltransf_23"/>
    <property type="match status" value="1"/>
</dbReference>
<dbReference type="AlphaFoldDB" id="A0A853I7F0"/>
<proteinExistence type="predicted"/>
<dbReference type="EMBL" id="JACCKB010000003">
    <property type="protein sequence ID" value="NYZ65135.1"/>
    <property type="molecule type" value="Genomic_DNA"/>
</dbReference>
<dbReference type="Gene3D" id="3.40.50.150">
    <property type="entry name" value="Vaccinia Virus protein VP39"/>
    <property type="match status" value="1"/>
</dbReference>
<organism evidence="1 2">
    <name type="scientific">Spartinivicinus marinus</name>
    <dbReference type="NCBI Taxonomy" id="2994442"/>
    <lineage>
        <taxon>Bacteria</taxon>
        <taxon>Pseudomonadati</taxon>
        <taxon>Pseudomonadota</taxon>
        <taxon>Gammaproteobacteria</taxon>
        <taxon>Oceanospirillales</taxon>
        <taxon>Zooshikellaceae</taxon>
        <taxon>Spartinivicinus</taxon>
    </lineage>
</organism>
<dbReference type="SUPFAM" id="SSF53335">
    <property type="entry name" value="S-adenosyl-L-methionine-dependent methyltransferases"/>
    <property type="match status" value="1"/>
</dbReference>
<dbReference type="CDD" id="cd02440">
    <property type="entry name" value="AdoMet_MTases"/>
    <property type="match status" value="1"/>
</dbReference>
<dbReference type="InterPro" id="IPR029063">
    <property type="entry name" value="SAM-dependent_MTases_sf"/>
</dbReference>